<dbReference type="OrthoDB" id="9768323at2"/>
<dbReference type="EMBL" id="VDEM01000018">
    <property type="protein sequence ID" value="KAF0824203.1"/>
    <property type="molecule type" value="Genomic_DNA"/>
</dbReference>
<name>A0A800MXB8_CYTFI</name>
<dbReference type="RefSeq" id="WP_159344992.1">
    <property type="nucleotide sequence ID" value="NZ_JBALOT010000051.1"/>
</dbReference>
<protein>
    <submittedName>
        <fullName evidence="3">Hydantoinase/oxoprolinase family protein</fullName>
    </submittedName>
</protein>
<accession>A0A800MXB8</accession>
<dbReference type="Gene3D" id="3.30.420.40">
    <property type="match status" value="1"/>
</dbReference>
<dbReference type="InterPro" id="IPR043129">
    <property type="entry name" value="ATPase_NBD"/>
</dbReference>
<dbReference type="PANTHER" id="PTHR11365:SF23">
    <property type="entry name" value="HYPOTHETICAL 5-OXOPROLINASE (EUROFUNG)-RELATED"/>
    <property type="match status" value="1"/>
</dbReference>
<feature type="domain" description="Hydantoinase A/oxoprolinase" evidence="1">
    <location>
        <begin position="192"/>
        <end position="451"/>
    </location>
</feature>
<evidence type="ECO:0000313" key="3">
    <source>
        <dbReference type="EMBL" id="KAF0824203.1"/>
    </source>
</evidence>
<feature type="domain" description="Hydantoinase/oxoprolinase N-terminal" evidence="2">
    <location>
        <begin position="3"/>
        <end position="172"/>
    </location>
</feature>
<evidence type="ECO:0000259" key="1">
    <source>
        <dbReference type="Pfam" id="PF01968"/>
    </source>
</evidence>
<dbReference type="Proteomes" id="UP000465778">
    <property type="component" value="Unassembled WGS sequence"/>
</dbReference>
<gene>
    <name evidence="3" type="ORF">KIS1582_2018</name>
</gene>
<dbReference type="GO" id="GO:0006749">
    <property type="term" value="P:glutathione metabolic process"/>
    <property type="evidence" value="ECO:0007669"/>
    <property type="project" value="TreeGrafter"/>
</dbReference>
<dbReference type="AlphaFoldDB" id="A0A800MXB8"/>
<evidence type="ECO:0000259" key="2">
    <source>
        <dbReference type="Pfam" id="PF05378"/>
    </source>
</evidence>
<dbReference type="GO" id="GO:0005829">
    <property type="term" value="C:cytosol"/>
    <property type="evidence" value="ECO:0007669"/>
    <property type="project" value="TreeGrafter"/>
</dbReference>
<dbReference type="Pfam" id="PF01968">
    <property type="entry name" value="Hydantoinase_A"/>
    <property type="match status" value="1"/>
</dbReference>
<dbReference type="Pfam" id="PF05378">
    <property type="entry name" value="Hydant_A_N"/>
    <property type="match status" value="1"/>
</dbReference>
<reference evidence="3 4" key="1">
    <citation type="journal article" date="2020" name="G3 (Bethesda)">
        <title>Whole Genome Sequencing and Comparative Genomics of Two Nematicidal Bacillus Strains Reveals a Wide Range of Possible Virulence Factors.</title>
        <authorList>
            <person name="Susic N."/>
            <person name="Janezic S."/>
            <person name="Rupnik M."/>
            <person name="Geric Stare B."/>
        </authorList>
    </citation>
    <scope>NUCLEOTIDE SEQUENCE [LARGE SCALE GENOMIC DNA]</scope>
    <source>
        <strain evidence="3 4">I-1582</strain>
    </source>
</reference>
<evidence type="ECO:0000313" key="4">
    <source>
        <dbReference type="Proteomes" id="UP000465778"/>
    </source>
</evidence>
<dbReference type="PANTHER" id="PTHR11365">
    <property type="entry name" value="5-OXOPROLINASE RELATED"/>
    <property type="match status" value="1"/>
</dbReference>
<organism evidence="3 4">
    <name type="scientific">Cytobacillus firmus</name>
    <name type="common">Bacillus firmus</name>
    <dbReference type="NCBI Taxonomy" id="1399"/>
    <lineage>
        <taxon>Bacteria</taxon>
        <taxon>Bacillati</taxon>
        <taxon>Bacillota</taxon>
        <taxon>Bacilli</taxon>
        <taxon>Bacillales</taxon>
        <taxon>Bacillaceae</taxon>
        <taxon>Cytobacillus</taxon>
    </lineage>
</organism>
<dbReference type="SUPFAM" id="SSF53067">
    <property type="entry name" value="Actin-like ATPase domain"/>
    <property type="match status" value="1"/>
</dbReference>
<dbReference type="InterPro" id="IPR002821">
    <property type="entry name" value="Hydantoinase_A"/>
</dbReference>
<comment type="caution">
    <text evidence="3">The sequence shown here is derived from an EMBL/GenBank/DDBJ whole genome shotgun (WGS) entry which is preliminary data.</text>
</comment>
<dbReference type="InterPro" id="IPR045079">
    <property type="entry name" value="Oxoprolinase-like"/>
</dbReference>
<sequence length="518" mass="57210">MKLGIDVGGTNTDAVVITNDGKLLSWSKHLTTKDIITGIKLAANEALQEANIPPEKIEGVFLGTTHVLNALYYPNNLAKTALIRMTRIPSLIGPAIQWPSNLKKYIGGVYDFKSLCDYKGNKEDLLNPNSGQINKLLSDIEKYNFESICIVGAYSPLYETEEQEIRKIIKEHYPEIPVTMSHEIGSTGFIERENAALLNAILSKVLRQAMTDLSKIFKNLSLNCPYWLTQNDGSLMEIHEALEYPILTIGSGVSNSIRGASILSGLKRCIVVDVGGSTIDIGKILNGQPEVSVGSSSIFDIQVNVRVPQIHSLPYGGGSLITIENELVEIKETIANDIEQQGMAWGGHTWTLTDSFLKLFPDSFQDETLQQKGLDLLSKEDCRKVIQMVTKNIKESISRLQPSVEDLPVILVGGGSPLLANRLFGRYKKVLHPAGYHICNAVGACFAPLSAEIDKVFWLNGITKQEVIDRAKEQLFQQLLQKGAKKESIELVSLEEFPFDYLEGEVLRVRVKALGELA</sequence>
<dbReference type="GO" id="GO:0017168">
    <property type="term" value="F:5-oxoprolinase (ATP-hydrolyzing) activity"/>
    <property type="evidence" value="ECO:0007669"/>
    <property type="project" value="TreeGrafter"/>
</dbReference>
<proteinExistence type="predicted"/>
<dbReference type="InterPro" id="IPR008040">
    <property type="entry name" value="Hydant_A_N"/>
</dbReference>